<dbReference type="PANTHER" id="PTHR42080">
    <property type="entry name" value="SRR1 DOMAIN-CONTAINING PROTEIN"/>
    <property type="match status" value="1"/>
</dbReference>
<proteinExistence type="predicted"/>
<feature type="domain" description="SRR1-like" evidence="1">
    <location>
        <begin position="168"/>
        <end position="305"/>
    </location>
</feature>
<reference evidence="2 3" key="2">
    <citation type="submission" date="2021-10" db="EMBL/GenBank/DDBJ databases">
        <authorList>
            <person name="Piombo E."/>
        </authorList>
    </citation>
    <scope>NUCLEOTIDE SEQUENCE [LARGE SCALE GENOMIC DNA]</scope>
</reference>
<protein>
    <recommendedName>
        <fullName evidence="1">SRR1-like domain-containing protein</fullName>
    </recommendedName>
</protein>
<dbReference type="InterPro" id="IPR012942">
    <property type="entry name" value="SRR1-like"/>
</dbReference>
<name>A0A9P0ERT7_9HYPO</name>
<keyword evidence="3" id="KW-1185">Reference proteome</keyword>
<dbReference type="Proteomes" id="UP000775872">
    <property type="component" value="Unassembled WGS sequence"/>
</dbReference>
<dbReference type="OrthoDB" id="5230585at2759"/>
<comment type="caution">
    <text evidence="2">The sequence shown here is derived from an EMBL/GenBank/DDBJ whole genome shotgun (WGS) entry which is preliminary data.</text>
</comment>
<dbReference type="PANTHER" id="PTHR42080:SF1">
    <property type="entry name" value="SRR1-LIKE DOMAIN-CONTAINING PROTEIN"/>
    <property type="match status" value="1"/>
</dbReference>
<sequence length="391" mass="44101">MYPGIEPSNPMGDSLMPMMKGLRLAKYVKDVYKSNAGIYTRDMLLKLEEDLSSTEPSQLIKISCMNGGFLTAVRPSMEYNIKVKMLDINEMTERARTAFTSGFLKDEVYHFTEEQRTTITCPITISTVLRDAKKHDLRELEAAWNRGWLSWGKSPVHKALLQALKTLGPKMPEISKVLCLGLGPLGGDLSSAKKPGDGQANYRNITQHMFAATLTKTLSSRLKRRIPLMVSDPEYTENDKKILWINEKMKVIEGSGARALAEIDSKTLVVCFNPSIALKQVVSDFAKPAAMIWGQTVSTHKKRQRRGSRTCRLGDYYDEFVIAKEPIRFGKINMCIRKQIIDDLAIAIETELELPNTNGMAKHGWGNTHMDDMDGVVIVDYEPEDEWVFLD</sequence>
<accession>A0A9P0ERT7</accession>
<evidence type="ECO:0000313" key="3">
    <source>
        <dbReference type="Proteomes" id="UP000775872"/>
    </source>
</evidence>
<dbReference type="AlphaFoldDB" id="A0A9P0ERT7"/>
<dbReference type="EMBL" id="CABFOC020000074">
    <property type="protein sequence ID" value="CAH0057158.1"/>
    <property type="molecule type" value="Genomic_DNA"/>
</dbReference>
<evidence type="ECO:0000313" key="2">
    <source>
        <dbReference type="EMBL" id="CAH0057158.1"/>
    </source>
</evidence>
<gene>
    <name evidence="2" type="ORF">CSOL1703_00006929</name>
</gene>
<reference evidence="3" key="1">
    <citation type="submission" date="2019-06" db="EMBL/GenBank/DDBJ databases">
        <authorList>
            <person name="Broberg M."/>
        </authorList>
    </citation>
    <scope>NUCLEOTIDE SEQUENCE [LARGE SCALE GENOMIC DNA]</scope>
</reference>
<dbReference type="Pfam" id="PF07985">
    <property type="entry name" value="SRR1"/>
    <property type="match status" value="1"/>
</dbReference>
<organism evidence="2 3">
    <name type="scientific">Clonostachys solani</name>
    <dbReference type="NCBI Taxonomy" id="160281"/>
    <lineage>
        <taxon>Eukaryota</taxon>
        <taxon>Fungi</taxon>
        <taxon>Dikarya</taxon>
        <taxon>Ascomycota</taxon>
        <taxon>Pezizomycotina</taxon>
        <taxon>Sordariomycetes</taxon>
        <taxon>Hypocreomycetidae</taxon>
        <taxon>Hypocreales</taxon>
        <taxon>Bionectriaceae</taxon>
        <taxon>Clonostachys</taxon>
    </lineage>
</organism>
<evidence type="ECO:0000259" key="1">
    <source>
        <dbReference type="Pfam" id="PF07985"/>
    </source>
</evidence>